<keyword evidence="3" id="KW-0964">Secreted</keyword>
<accession>A0AAD7PCW8</accession>
<dbReference type="PRINTS" id="PR00724">
    <property type="entry name" value="CRBOXYPTASEC"/>
</dbReference>
<dbReference type="InterPro" id="IPR029058">
    <property type="entry name" value="AB_hydrolase_fold"/>
</dbReference>
<dbReference type="Gene3D" id="3.40.50.1820">
    <property type="entry name" value="alpha/beta hydrolase"/>
    <property type="match status" value="1"/>
</dbReference>
<gene>
    <name evidence="5" type="ORF">O6P43_027045</name>
</gene>
<dbReference type="EC" id="3.4.16.-" evidence="4"/>
<evidence type="ECO:0000256" key="4">
    <source>
        <dbReference type="RuleBase" id="RU361156"/>
    </source>
</evidence>
<dbReference type="InterPro" id="IPR018202">
    <property type="entry name" value="Ser_caboxypep_ser_AS"/>
</dbReference>
<comment type="subcellular location">
    <subcellularLocation>
        <location evidence="1">Secreted</location>
    </subcellularLocation>
</comment>
<evidence type="ECO:0000313" key="5">
    <source>
        <dbReference type="EMBL" id="KAJ7950921.1"/>
    </source>
</evidence>
<organism evidence="5 6">
    <name type="scientific">Quillaja saponaria</name>
    <name type="common">Soap bark tree</name>
    <dbReference type="NCBI Taxonomy" id="32244"/>
    <lineage>
        <taxon>Eukaryota</taxon>
        <taxon>Viridiplantae</taxon>
        <taxon>Streptophyta</taxon>
        <taxon>Embryophyta</taxon>
        <taxon>Tracheophyta</taxon>
        <taxon>Spermatophyta</taxon>
        <taxon>Magnoliopsida</taxon>
        <taxon>eudicotyledons</taxon>
        <taxon>Gunneridae</taxon>
        <taxon>Pentapetalae</taxon>
        <taxon>rosids</taxon>
        <taxon>fabids</taxon>
        <taxon>Fabales</taxon>
        <taxon>Quillajaceae</taxon>
        <taxon>Quillaja</taxon>
    </lineage>
</organism>
<dbReference type="PROSITE" id="PS00131">
    <property type="entry name" value="CARBOXYPEPT_SER_SER"/>
    <property type="match status" value="1"/>
</dbReference>
<proteinExistence type="inferred from homology"/>
<dbReference type="GO" id="GO:0004185">
    <property type="term" value="F:serine-type carboxypeptidase activity"/>
    <property type="evidence" value="ECO:0007669"/>
    <property type="project" value="UniProtKB-UniRule"/>
</dbReference>
<reference evidence="5" key="1">
    <citation type="journal article" date="2023" name="Science">
        <title>Elucidation of the pathway for biosynthesis of saponin adjuvants from the soapbark tree.</title>
        <authorList>
            <person name="Reed J."/>
            <person name="Orme A."/>
            <person name="El-Demerdash A."/>
            <person name="Owen C."/>
            <person name="Martin L.B.B."/>
            <person name="Misra R.C."/>
            <person name="Kikuchi S."/>
            <person name="Rejzek M."/>
            <person name="Martin A.C."/>
            <person name="Harkess A."/>
            <person name="Leebens-Mack J."/>
            <person name="Louveau T."/>
            <person name="Stephenson M.J."/>
            <person name="Osbourn A."/>
        </authorList>
    </citation>
    <scope>NUCLEOTIDE SEQUENCE</scope>
    <source>
        <strain evidence="5">S10</strain>
    </source>
</reference>
<comment type="similarity">
    <text evidence="2 4">Belongs to the peptidase S10 family.</text>
</comment>
<dbReference type="PANTHER" id="PTHR11802:SF346">
    <property type="entry name" value="CARBOXYPEPTIDASE"/>
    <property type="match status" value="1"/>
</dbReference>
<dbReference type="PANTHER" id="PTHR11802">
    <property type="entry name" value="SERINE PROTEASE FAMILY S10 SERINE CARBOXYPEPTIDASE"/>
    <property type="match status" value="1"/>
</dbReference>
<keyword evidence="4 5" id="KW-0121">Carboxypeptidase</keyword>
<keyword evidence="4" id="KW-0378">Hydrolase</keyword>
<keyword evidence="4" id="KW-0645">Protease</keyword>
<evidence type="ECO:0000313" key="6">
    <source>
        <dbReference type="Proteomes" id="UP001163823"/>
    </source>
</evidence>
<dbReference type="SUPFAM" id="SSF53474">
    <property type="entry name" value="alpha/beta-Hydrolases"/>
    <property type="match status" value="1"/>
</dbReference>
<dbReference type="Pfam" id="PF00450">
    <property type="entry name" value="Peptidase_S10"/>
    <property type="match status" value="1"/>
</dbReference>
<dbReference type="Proteomes" id="UP001163823">
    <property type="component" value="Chromosome 11"/>
</dbReference>
<comment type="caution">
    <text evidence="5">The sequence shown here is derived from an EMBL/GenBank/DDBJ whole genome shotgun (WGS) entry which is preliminary data.</text>
</comment>
<dbReference type="KEGG" id="qsa:O6P43_027045"/>
<name>A0AAD7PCW8_QUISA</name>
<evidence type="ECO:0000256" key="1">
    <source>
        <dbReference type="ARBA" id="ARBA00004613"/>
    </source>
</evidence>
<sequence length="189" mass="20985">MLLCVVLNSEFLEAAPAESLITQLPGFTDNFPSKHYSGYVNVDGKNLFYYFVTSEKNQSNDPVVLWLNGGPACSSFDGFVYEHGPFNFEAGKQEGSLPILHLNPYSWSKVSNIIYLDSPAGTGLSYSTNSSQYTTGDFQTASDTYAFLLKWFELFSEFVPNPFYISGESYAGIYIPTLAAEIVKGIYVF</sequence>
<keyword evidence="6" id="KW-1185">Reference proteome</keyword>
<dbReference type="GO" id="GO:0016747">
    <property type="term" value="F:acyltransferase activity, transferring groups other than amino-acyl groups"/>
    <property type="evidence" value="ECO:0007669"/>
    <property type="project" value="TreeGrafter"/>
</dbReference>
<dbReference type="EMBL" id="JARAOO010000011">
    <property type="protein sequence ID" value="KAJ7950921.1"/>
    <property type="molecule type" value="Genomic_DNA"/>
</dbReference>
<dbReference type="InterPro" id="IPR001563">
    <property type="entry name" value="Peptidase_S10"/>
</dbReference>
<evidence type="ECO:0000256" key="3">
    <source>
        <dbReference type="ARBA" id="ARBA00022525"/>
    </source>
</evidence>
<evidence type="ECO:0000256" key="2">
    <source>
        <dbReference type="ARBA" id="ARBA00009431"/>
    </source>
</evidence>
<dbReference type="GO" id="GO:0005576">
    <property type="term" value="C:extracellular region"/>
    <property type="evidence" value="ECO:0007669"/>
    <property type="project" value="UniProtKB-SubCell"/>
</dbReference>
<protein>
    <recommendedName>
        <fullName evidence="4">Carboxypeptidase</fullName>
        <ecNumber evidence="4">3.4.16.-</ecNumber>
    </recommendedName>
</protein>
<dbReference type="GO" id="GO:0006508">
    <property type="term" value="P:proteolysis"/>
    <property type="evidence" value="ECO:0007669"/>
    <property type="project" value="UniProtKB-KW"/>
</dbReference>
<dbReference type="GO" id="GO:0019748">
    <property type="term" value="P:secondary metabolic process"/>
    <property type="evidence" value="ECO:0007669"/>
    <property type="project" value="TreeGrafter"/>
</dbReference>
<dbReference type="AlphaFoldDB" id="A0AAD7PCW8"/>